<evidence type="ECO:0000259" key="2">
    <source>
        <dbReference type="PROSITE" id="PS50234"/>
    </source>
</evidence>
<dbReference type="PROSITE" id="PS50234">
    <property type="entry name" value="VWFA"/>
    <property type="match status" value="1"/>
</dbReference>
<dbReference type="AlphaFoldDB" id="A0A3B1E4T1"/>
<name>A0A3B1E4T1_9ZZZZ</name>
<sequence>MSSSLSDFEHEQSCTGGAELFEKSESENASVEHVIELELVQIAEGTTPPAHRKLGWTGGLFLSVLFHVWLCVTSAGIILSHDIPFYHPPKLETTVRIEEENPLEQEVIDYELVDPNDKDFEVRQVINAASIGQSFSEKMPLESAPVPVDFSLPPEPRHQAYDIPEGKVLSDQIVVKGLSNYGVIQIESALDRVTWEIAQKLQERKVLVVWLLDASGSLSAQRAAVAKRLEQIYSELDALENEEQIPRLQQALLSGVVTYGEKTHFITKEPTGDFEKIRDAIASTKNDPSGKENIFTAITHVMKRWKRYRTSHGREIMIIVVTDESGDDFPMHEKAIKMCRRSGARAYVIGPTAVFGRKKGFVSYVAPEDGKSYNLPVDLGPETAMFDLVDLPFWFNGPQHTYLSAGFGPYALSRLVKETGGIYFTTNMTTMKGFGPTGTFNTEALRPFEPNYQFGTEKKYFQHLKKHPLRYAVINAARLSRINKSEGTPKLDLRVTARNFRQSATTAQKTVARSQLMVESILQAFPPQIEKELAKEQSPRWRMTFCLSYGRLLAQKVRCYEYNYACAWLKGSLTEQDINTKSNHWIFKPSKKINYATTMKRTAETAEKLLNLVIEEAPGTPWAVLAARELQHPFGMQIEQQFIPPPPKPKPRKANPQPKKPRLLLAPSSQKKKPKPKPPKPPKPQLPNL</sequence>
<feature type="compositionally biased region" description="Basic residues" evidence="1">
    <location>
        <begin position="670"/>
        <end position="680"/>
    </location>
</feature>
<dbReference type="Gene3D" id="3.40.50.410">
    <property type="entry name" value="von Willebrand factor, type A domain"/>
    <property type="match status" value="1"/>
</dbReference>
<dbReference type="InterPro" id="IPR036465">
    <property type="entry name" value="vWFA_dom_sf"/>
</dbReference>
<dbReference type="SUPFAM" id="SSF53300">
    <property type="entry name" value="vWA-like"/>
    <property type="match status" value="1"/>
</dbReference>
<dbReference type="EMBL" id="UOGL01000500">
    <property type="protein sequence ID" value="VAX40975.1"/>
    <property type="molecule type" value="Genomic_DNA"/>
</dbReference>
<feature type="domain" description="VWFA" evidence="2">
    <location>
        <begin position="207"/>
        <end position="350"/>
    </location>
</feature>
<feature type="region of interest" description="Disordered" evidence="1">
    <location>
        <begin position="640"/>
        <end position="689"/>
    </location>
</feature>
<proteinExistence type="predicted"/>
<dbReference type="InterPro" id="IPR002035">
    <property type="entry name" value="VWF_A"/>
</dbReference>
<evidence type="ECO:0000256" key="1">
    <source>
        <dbReference type="SAM" id="MobiDB-lite"/>
    </source>
</evidence>
<dbReference type="Pfam" id="PF00092">
    <property type="entry name" value="VWA"/>
    <property type="match status" value="1"/>
</dbReference>
<protein>
    <recommendedName>
        <fullName evidence="2">VWFA domain-containing protein</fullName>
    </recommendedName>
</protein>
<evidence type="ECO:0000313" key="3">
    <source>
        <dbReference type="EMBL" id="VAX40975.1"/>
    </source>
</evidence>
<reference evidence="3" key="1">
    <citation type="submission" date="2018-06" db="EMBL/GenBank/DDBJ databases">
        <authorList>
            <person name="Zhirakovskaya E."/>
        </authorList>
    </citation>
    <scope>NUCLEOTIDE SEQUENCE</scope>
</reference>
<organism evidence="3">
    <name type="scientific">hydrothermal vent metagenome</name>
    <dbReference type="NCBI Taxonomy" id="652676"/>
    <lineage>
        <taxon>unclassified sequences</taxon>
        <taxon>metagenomes</taxon>
        <taxon>ecological metagenomes</taxon>
    </lineage>
</organism>
<accession>A0A3B1E4T1</accession>
<gene>
    <name evidence="3" type="ORF">MNBD_PLANCTO02-1443</name>
</gene>
<dbReference type="CDD" id="cd00198">
    <property type="entry name" value="vWFA"/>
    <property type="match status" value="1"/>
</dbReference>
<dbReference type="SMART" id="SM00327">
    <property type="entry name" value="VWA"/>
    <property type="match status" value="1"/>
</dbReference>